<keyword evidence="3 11" id="KW-0732">Signal</keyword>
<keyword evidence="4 10" id="KW-1133">Transmembrane helix</keyword>
<dbReference type="InterPro" id="IPR023415">
    <property type="entry name" value="LDLR_class-A_CS"/>
</dbReference>
<feature type="chain" id="PRO_5046295825" evidence="11">
    <location>
        <begin position="25"/>
        <end position="711"/>
    </location>
</feature>
<evidence type="ECO:0000256" key="11">
    <source>
        <dbReference type="SAM" id="SignalP"/>
    </source>
</evidence>
<keyword evidence="13" id="KW-1185">Reference proteome</keyword>
<evidence type="ECO:0000256" key="7">
    <source>
        <dbReference type="ARBA" id="ARBA00023180"/>
    </source>
</evidence>
<dbReference type="InterPro" id="IPR036055">
    <property type="entry name" value="LDL_receptor-like_sf"/>
</dbReference>
<evidence type="ECO:0000256" key="10">
    <source>
        <dbReference type="SAM" id="Phobius"/>
    </source>
</evidence>
<feature type="region of interest" description="Disordered" evidence="9">
    <location>
        <begin position="347"/>
        <end position="369"/>
    </location>
</feature>
<proteinExistence type="predicted"/>
<dbReference type="Gene3D" id="4.10.400.10">
    <property type="entry name" value="Low-density Lipoprotein Receptor"/>
    <property type="match status" value="1"/>
</dbReference>
<feature type="region of interest" description="Disordered" evidence="9">
    <location>
        <begin position="28"/>
        <end position="57"/>
    </location>
</feature>
<dbReference type="GeneID" id="106815318"/>
<feature type="compositionally biased region" description="Low complexity" evidence="9">
    <location>
        <begin position="174"/>
        <end position="203"/>
    </location>
</feature>
<comment type="subcellular location">
    <subcellularLocation>
        <location evidence="1">Membrane</location>
        <topology evidence="1">Single-pass type I membrane protein</topology>
    </subcellularLocation>
</comment>
<evidence type="ECO:0000256" key="8">
    <source>
        <dbReference type="PROSITE-ProRule" id="PRU00124"/>
    </source>
</evidence>
<keyword evidence="2 10" id="KW-0812">Transmembrane</keyword>
<evidence type="ECO:0000256" key="3">
    <source>
        <dbReference type="ARBA" id="ARBA00022729"/>
    </source>
</evidence>
<feature type="transmembrane region" description="Helical" evidence="10">
    <location>
        <begin position="662"/>
        <end position="684"/>
    </location>
</feature>
<dbReference type="InterPro" id="IPR011106">
    <property type="entry name" value="MANSC_N"/>
</dbReference>
<evidence type="ECO:0000256" key="1">
    <source>
        <dbReference type="ARBA" id="ARBA00004479"/>
    </source>
</evidence>
<dbReference type="Proteomes" id="UP000695022">
    <property type="component" value="Unplaced"/>
</dbReference>
<dbReference type="PANTHER" id="PTHR46876:SF1">
    <property type="entry name" value="LOW-DENSITY LIPOPROTEIN RECEPTOR-RELATED PROTEIN 11"/>
    <property type="match status" value="1"/>
</dbReference>
<evidence type="ECO:0000256" key="5">
    <source>
        <dbReference type="ARBA" id="ARBA00023136"/>
    </source>
</evidence>
<dbReference type="InterPro" id="IPR013980">
    <property type="entry name" value="MANSC_dom"/>
</dbReference>
<evidence type="ECO:0000256" key="4">
    <source>
        <dbReference type="ARBA" id="ARBA00022989"/>
    </source>
</evidence>
<protein>
    <submittedName>
        <fullName evidence="14">Uncharacterized protein DDB_G0290685-like</fullName>
    </submittedName>
</protein>
<dbReference type="PANTHER" id="PTHR46876">
    <property type="entry name" value="LOW-DENSITY LIPOPROTEIN RECEPTOR-RELATED PROTEIN 11"/>
    <property type="match status" value="1"/>
</dbReference>
<dbReference type="Pfam" id="PF07502">
    <property type="entry name" value="MANEC"/>
    <property type="match status" value="1"/>
</dbReference>
<feature type="region of interest" description="Disordered" evidence="9">
    <location>
        <begin position="403"/>
        <end position="541"/>
    </location>
</feature>
<feature type="compositionally biased region" description="Polar residues" evidence="9">
    <location>
        <begin position="37"/>
        <end position="47"/>
    </location>
</feature>
<dbReference type="PROSITE" id="PS50068">
    <property type="entry name" value="LDLRA_2"/>
    <property type="match status" value="1"/>
</dbReference>
<feature type="region of interest" description="Disordered" evidence="9">
    <location>
        <begin position="165"/>
        <end position="203"/>
    </location>
</feature>
<dbReference type="SMART" id="SM00192">
    <property type="entry name" value="LDLa"/>
    <property type="match status" value="1"/>
</dbReference>
<keyword evidence="6 8" id="KW-1015">Disulfide bond</keyword>
<comment type="caution">
    <text evidence="8">Lacks conserved residue(s) required for the propagation of feature annotation.</text>
</comment>
<evidence type="ECO:0000313" key="13">
    <source>
        <dbReference type="Proteomes" id="UP000695022"/>
    </source>
</evidence>
<gene>
    <name evidence="14" type="primary">LOC106815318</name>
</gene>
<evidence type="ECO:0000256" key="9">
    <source>
        <dbReference type="SAM" id="MobiDB-lite"/>
    </source>
</evidence>
<keyword evidence="5 10" id="KW-0472">Membrane</keyword>
<evidence type="ECO:0000256" key="2">
    <source>
        <dbReference type="ARBA" id="ARBA00022692"/>
    </source>
</evidence>
<feature type="disulfide bond" evidence="8">
    <location>
        <begin position="246"/>
        <end position="261"/>
    </location>
</feature>
<dbReference type="SUPFAM" id="SSF57424">
    <property type="entry name" value="LDL receptor-like module"/>
    <property type="match status" value="1"/>
</dbReference>
<reference evidence="14" key="1">
    <citation type="submission" date="2025-08" db="UniProtKB">
        <authorList>
            <consortium name="RefSeq"/>
        </authorList>
    </citation>
    <scope>IDENTIFICATION</scope>
</reference>
<dbReference type="Pfam" id="PF00057">
    <property type="entry name" value="Ldl_recept_a"/>
    <property type="match status" value="1"/>
</dbReference>
<evidence type="ECO:0000259" key="12">
    <source>
        <dbReference type="PROSITE" id="PS50986"/>
    </source>
</evidence>
<dbReference type="PROSITE" id="PS50986">
    <property type="entry name" value="MANSC"/>
    <property type="match status" value="1"/>
</dbReference>
<evidence type="ECO:0000313" key="14">
    <source>
        <dbReference type="RefSeq" id="XP_014675249.1"/>
    </source>
</evidence>
<keyword evidence="7" id="KW-0325">Glycoprotein</keyword>
<evidence type="ECO:0000256" key="6">
    <source>
        <dbReference type="ARBA" id="ARBA00023157"/>
    </source>
</evidence>
<feature type="signal peptide" evidence="11">
    <location>
        <begin position="1"/>
        <end position="24"/>
    </location>
</feature>
<organism evidence="13 14">
    <name type="scientific">Priapulus caudatus</name>
    <name type="common">Priapulid worm</name>
    <dbReference type="NCBI Taxonomy" id="37621"/>
    <lineage>
        <taxon>Eukaryota</taxon>
        <taxon>Metazoa</taxon>
        <taxon>Ecdysozoa</taxon>
        <taxon>Scalidophora</taxon>
        <taxon>Priapulida</taxon>
        <taxon>Priapulimorpha</taxon>
        <taxon>Priapulimorphida</taxon>
        <taxon>Priapulidae</taxon>
        <taxon>Priapulus</taxon>
    </lineage>
</organism>
<accession>A0ABM1ESS8</accession>
<dbReference type="InterPro" id="IPR002172">
    <property type="entry name" value="LDrepeatLR_classA_rpt"/>
</dbReference>
<dbReference type="RefSeq" id="XP_014675249.1">
    <property type="nucleotide sequence ID" value="XM_014819763.1"/>
</dbReference>
<feature type="region of interest" description="Disordered" evidence="9">
    <location>
        <begin position="559"/>
        <end position="628"/>
    </location>
</feature>
<name>A0ABM1ESS8_PRICU</name>
<dbReference type="SMART" id="SM00765">
    <property type="entry name" value="MANEC"/>
    <property type="match status" value="1"/>
</dbReference>
<dbReference type="CDD" id="cd00112">
    <property type="entry name" value="LDLa"/>
    <property type="match status" value="1"/>
</dbReference>
<dbReference type="PROSITE" id="PS01209">
    <property type="entry name" value="LDLRA_1"/>
    <property type="match status" value="1"/>
</dbReference>
<feature type="domain" description="MANSC" evidence="12">
    <location>
        <begin position="68"/>
        <end position="143"/>
    </location>
</feature>
<feature type="compositionally biased region" description="Polar residues" evidence="9">
    <location>
        <begin position="464"/>
        <end position="473"/>
    </location>
</feature>
<sequence>MMNSIPTRFSVYLILFVLFNSVTGKRHHGAKSDHSTENSQPLPRSQPSAEDDVDDSDEADQCFTDFDVQQNTIIRTYDSRVAGAEFLTSPNMKTAQDCMLACCETHRCNLAVFEDKNNSSCYLFDCGIPSKCLFTPHTSYVTMMRDMNLHEYHLDKLKAESKHETDLQKLSKMTTTTTTSTSTTTTTTTTPVPTTTITPTTTTAPTTTKTTVKVLLEDPHDKDECDKFQFHCETGHIHCIAIYDVCDGIKHCEDGSDEDGCPGNPDIGLGNTYSSYPVNNHYDAKNTYKDGYLFDLNKYPIDTGPRYDDSFFGGRKSPYNYGSYGNGDYGGGRYGNGKEPYIGKDTGSPDYRYGNGKEPYIGKDTGSPDYRYGDRAGQRYDISSQDGSYNNWDNKFYGREGIDVSGQPAPRWDVSREGESSVPAPQEPVMLNTHGGKKGPQLGPRPLAAPEPTMHSGHELAMGASQSHGQISPAQHYAAGQAADNDDSNGAPYGQNLQGTQDKLPPYQPQGVQRNDMYDQSIHDSNRGGNQLQPDRNRGAVLGNRGAVLGTLGQGYQQQPYQGDVQQEAARVPPREYAPANQPPPERTGADSGAIHQEGVAAAASDPASVTPGNASSGGAAAAAEKEPGKPAVVHLHMDVQEQQVQLEEEVFSPQAAENSGAVLALSLGLAVTALLLAFVGCRLRSFKRRARRRGPLNVHDPDYLINGMYL</sequence>